<protein>
    <submittedName>
        <fullName evidence="1">Fam98</fullName>
    </submittedName>
</protein>
<evidence type="ECO:0000313" key="2">
    <source>
        <dbReference type="Proteomes" id="UP001056778"/>
    </source>
</evidence>
<gene>
    <name evidence="1" type="ORF">MML48_1g20854</name>
</gene>
<organism evidence="1 2">
    <name type="scientific">Holotrichia oblita</name>
    <name type="common">Chafer beetle</name>
    <dbReference type="NCBI Taxonomy" id="644536"/>
    <lineage>
        <taxon>Eukaryota</taxon>
        <taxon>Metazoa</taxon>
        <taxon>Ecdysozoa</taxon>
        <taxon>Arthropoda</taxon>
        <taxon>Hexapoda</taxon>
        <taxon>Insecta</taxon>
        <taxon>Pterygota</taxon>
        <taxon>Neoptera</taxon>
        <taxon>Endopterygota</taxon>
        <taxon>Coleoptera</taxon>
        <taxon>Polyphaga</taxon>
        <taxon>Scarabaeiformia</taxon>
        <taxon>Scarabaeidae</taxon>
        <taxon>Melolonthinae</taxon>
        <taxon>Holotrichia</taxon>
    </lineage>
</organism>
<dbReference type="Proteomes" id="UP001056778">
    <property type="component" value="Chromosome 1"/>
</dbReference>
<reference evidence="1" key="1">
    <citation type="submission" date="2022-04" db="EMBL/GenBank/DDBJ databases">
        <title>Chromosome-scale genome assembly of Holotrichia oblita Faldermann.</title>
        <authorList>
            <person name="Rongchong L."/>
        </authorList>
    </citation>
    <scope>NUCLEOTIDE SEQUENCE</scope>
    <source>
        <strain evidence="1">81SQS9</strain>
    </source>
</reference>
<accession>A0ACB9TX70</accession>
<sequence length="659" mass="71066">MAENIIQSMEDIGYCRKIEKATLETALNEGPKNILYTEIVTYLTNELRVLCKIDEQVNTISAPEDSVSFLMELSSFLKELGCPYASLTQGHISDRLSDINATTLLLDYLITELMAARILHDTKPDTNKIELKVQETPQAANMKKILTVLRFPKPPANISMQTLFSKLLPTVEQAIKKAGNDVIGTPIFNLSLTDKQWHILNQVLHDLHAEYTIRREMLMKRLDCTIQSFQWSDQMKSKDEMIDNVYSEKRKQLRVEPNVNMSDLISAREDLAIIEKTSSASVRRNTKSAINRVIIGNVPDRGGRTNELAPPPPEMPSWQQRSSGPPQSGGRGGGHGNRGRGGYSGGGGMQSSNYNDYNRGGGGGGFSDYNRGGGSDYNRGGGSDYNRGGGSNFNRGGGSNFNRGGGNDYNRGGNDYNRGGSDYNKGGGSDYSRGGSDYNKGGGSDYSRGGGGGSDYNRGGGGNDYNRGGGSDYNRGGSDYNRGGSGNDYNRGSGGNDYSRGGSGYNRGGGGGGSSGYNRGGGSGSYGSDRGSSASFNKESNSDLSKSSYGGGGGQNSNQKSGNYAGFDSAGSYGGYQDYSSNEPKRAKTYDYFQIRNLPTPISTFKKASITSNTNRSEVGDRDITEVAVAVVVVDVIDRHKLFINCVQSVSNYMRIFIY</sequence>
<comment type="caution">
    <text evidence="1">The sequence shown here is derived from an EMBL/GenBank/DDBJ whole genome shotgun (WGS) entry which is preliminary data.</text>
</comment>
<evidence type="ECO:0000313" key="1">
    <source>
        <dbReference type="EMBL" id="KAI4471391.1"/>
    </source>
</evidence>
<name>A0ACB9TX70_HOLOL</name>
<proteinExistence type="predicted"/>
<dbReference type="EMBL" id="CM043015">
    <property type="protein sequence ID" value="KAI4471391.1"/>
    <property type="molecule type" value="Genomic_DNA"/>
</dbReference>
<keyword evidence="2" id="KW-1185">Reference proteome</keyword>